<gene>
    <name evidence="2" type="ORF">PND83_13110</name>
</gene>
<dbReference type="RefSeq" id="WP_271907576.1">
    <property type="nucleotide sequence ID" value="NZ_JAQLWN010000017.1"/>
</dbReference>
<feature type="transmembrane region" description="Helical" evidence="1">
    <location>
        <begin position="259"/>
        <end position="276"/>
    </location>
</feature>
<keyword evidence="1" id="KW-0472">Membrane</keyword>
<feature type="transmembrane region" description="Helical" evidence="1">
    <location>
        <begin position="227"/>
        <end position="247"/>
    </location>
</feature>
<feature type="transmembrane region" description="Helical" evidence="1">
    <location>
        <begin position="98"/>
        <end position="120"/>
    </location>
</feature>
<proteinExistence type="predicted"/>
<protein>
    <submittedName>
        <fullName evidence="2">CD0415/CD1112 family protein</fullName>
    </submittedName>
</protein>
<reference evidence="2" key="1">
    <citation type="submission" date="2023-01" db="EMBL/GenBank/DDBJ databases">
        <title>Human gut microbiome strain richness.</title>
        <authorList>
            <person name="Chen-Liaw A."/>
        </authorList>
    </citation>
    <scope>NUCLEOTIDE SEQUENCE</scope>
    <source>
        <strain evidence="2">2225st1_A6_2225SCRN_200828</strain>
    </source>
</reference>
<comment type="caution">
    <text evidence="2">The sequence shown here is derived from an EMBL/GenBank/DDBJ whole genome shotgun (WGS) entry which is preliminary data.</text>
</comment>
<keyword evidence="1" id="KW-1133">Transmembrane helix</keyword>
<keyword evidence="1" id="KW-0812">Transmembrane</keyword>
<organism evidence="2 3">
    <name type="scientific">Flavonifractor plautii</name>
    <name type="common">Fusobacterium plautii</name>
    <dbReference type="NCBI Taxonomy" id="292800"/>
    <lineage>
        <taxon>Bacteria</taxon>
        <taxon>Bacillati</taxon>
        <taxon>Bacillota</taxon>
        <taxon>Clostridia</taxon>
        <taxon>Eubacteriales</taxon>
        <taxon>Oscillospiraceae</taxon>
        <taxon>Flavonifractor</taxon>
    </lineage>
</organism>
<dbReference type="AlphaFoldDB" id="A0AAW6C213"/>
<evidence type="ECO:0000256" key="1">
    <source>
        <dbReference type="SAM" id="Phobius"/>
    </source>
</evidence>
<feature type="transmembrane region" description="Helical" evidence="1">
    <location>
        <begin position="168"/>
        <end position="191"/>
    </location>
</feature>
<feature type="transmembrane region" description="Helical" evidence="1">
    <location>
        <begin position="64"/>
        <end position="86"/>
    </location>
</feature>
<sequence length="289" mass="32225">MDLIWEKFTEWLKELLVGGIMDNLTGLFDNVNAKVAEAAGHIGSTPQAWNANIYSMIRSLSDNLILPIAGVILAFVMTLELIQLIADRNNLHDIDTWVFFRWVFKTAAAVLIVSNTWNIVMGVFEAAQSVVNRASGLIVGNTSINLADHIADLEARLLEMNVWTLLGLWLQSFVVGFTMWALTICIFIIIYGRMIEIYLVTSIAPIPMATMMGKEWGGMGQNYLRSLLALAFQGFLIIICIAIYAVLVQNMLIDDNISTAIWLCMGYTVLLCFTLFKTSSLAKSIFNSH</sequence>
<evidence type="ECO:0000313" key="2">
    <source>
        <dbReference type="EMBL" id="MDB7906922.1"/>
    </source>
</evidence>
<dbReference type="EMBL" id="JAQLWO010000014">
    <property type="protein sequence ID" value="MDB7906922.1"/>
    <property type="molecule type" value="Genomic_DNA"/>
</dbReference>
<name>A0AAW6C213_FLAPL</name>
<evidence type="ECO:0000313" key="3">
    <source>
        <dbReference type="Proteomes" id="UP001211006"/>
    </source>
</evidence>
<dbReference type="InterPro" id="IPR045798">
    <property type="entry name" value="TrbL_Firmicutes"/>
</dbReference>
<accession>A0AAW6C213</accession>
<dbReference type="Proteomes" id="UP001211006">
    <property type="component" value="Unassembled WGS sequence"/>
</dbReference>
<dbReference type="Pfam" id="PF19478">
    <property type="entry name" value="TrbL_2"/>
    <property type="match status" value="1"/>
</dbReference>